<keyword evidence="1" id="KW-0677">Repeat</keyword>
<dbReference type="PANTHER" id="PTHR23155">
    <property type="entry name" value="DISEASE RESISTANCE PROTEIN RP"/>
    <property type="match status" value="1"/>
</dbReference>
<dbReference type="AlphaFoldDB" id="A0A8S9M133"/>
<sequence>MEWVDEDLQRIGKEMVQKCGGLPLAIVVLTGLMSEEEGKRVESCVCHVFPEDYETEVEQLIHIFVAERFIQEDEGMMMEDVAQYFIEELIDRSLGGSSEKRERESNVL</sequence>
<evidence type="ECO:0000259" key="2">
    <source>
        <dbReference type="Pfam" id="PF23559"/>
    </source>
</evidence>
<organism evidence="3">
    <name type="scientific">Brassica cretica</name>
    <name type="common">Mustard</name>
    <dbReference type="NCBI Taxonomy" id="69181"/>
    <lineage>
        <taxon>Eukaryota</taxon>
        <taxon>Viridiplantae</taxon>
        <taxon>Streptophyta</taxon>
        <taxon>Embryophyta</taxon>
        <taxon>Tracheophyta</taxon>
        <taxon>Spermatophyta</taxon>
        <taxon>Magnoliopsida</taxon>
        <taxon>eudicotyledons</taxon>
        <taxon>Gunneridae</taxon>
        <taxon>Pentapetalae</taxon>
        <taxon>rosids</taxon>
        <taxon>malvids</taxon>
        <taxon>Brassicales</taxon>
        <taxon>Brassicaceae</taxon>
        <taxon>Brassiceae</taxon>
        <taxon>Brassica</taxon>
    </lineage>
</organism>
<dbReference type="InterPro" id="IPR058922">
    <property type="entry name" value="WHD_DRP"/>
</dbReference>
<accession>A0A8S9M133</accession>
<dbReference type="EMBL" id="QGKY02000089">
    <property type="protein sequence ID" value="KAF2612562.1"/>
    <property type="molecule type" value="Genomic_DNA"/>
</dbReference>
<dbReference type="PANTHER" id="PTHR23155:SF1193">
    <property type="entry name" value="DISEASE RESISTANCE PROTEIN RPP13-RELATED"/>
    <property type="match status" value="1"/>
</dbReference>
<dbReference type="InterPro" id="IPR044974">
    <property type="entry name" value="Disease_R_plants"/>
</dbReference>
<proteinExistence type="predicted"/>
<reference evidence="3" key="1">
    <citation type="submission" date="2019-12" db="EMBL/GenBank/DDBJ databases">
        <title>Genome sequencing and annotation of Brassica cretica.</title>
        <authorList>
            <person name="Studholme D.J."/>
            <person name="Sarris P.F."/>
        </authorList>
    </citation>
    <scope>NUCLEOTIDE SEQUENCE</scope>
    <source>
        <strain evidence="3">PFS-102/07</strain>
        <tissue evidence="3">Leaf</tissue>
    </source>
</reference>
<dbReference type="Pfam" id="PF23559">
    <property type="entry name" value="WHD_DRP"/>
    <property type="match status" value="1"/>
</dbReference>
<dbReference type="InterPro" id="IPR042197">
    <property type="entry name" value="Apaf_helical"/>
</dbReference>
<comment type="caution">
    <text evidence="3">The sequence shown here is derived from an EMBL/GenBank/DDBJ whole genome shotgun (WGS) entry which is preliminary data.</text>
</comment>
<feature type="domain" description="Disease resistance protein winged helix" evidence="2">
    <location>
        <begin position="48"/>
        <end position="96"/>
    </location>
</feature>
<protein>
    <recommendedName>
        <fullName evidence="2">Disease resistance protein winged helix domain-containing protein</fullName>
    </recommendedName>
</protein>
<dbReference type="Gene3D" id="1.10.8.430">
    <property type="entry name" value="Helical domain of apoptotic protease-activating factors"/>
    <property type="match status" value="1"/>
</dbReference>
<evidence type="ECO:0000256" key="1">
    <source>
        <dbReference type="ARBA" id="ARBA00022737"/>
    </source>
</evidence>
<dbReference type="GO" id="GO:0043531">
    <property type="term" value="F:ADP binding"/>
    <property type="evidence" value="ECO:0007669"/>
    <property type="project" value="InterPro"/>
</dbReference>
<name>A0A8S9M133_BRACR</name>
<gene>
    <name evidence="3" type="ORF">F2Q70_00012381</name>
</gene>
<dbReference type="GO" id="GO:0098542">
    <property type="term" value="P:defense response to other organism"/>
    <property type="evidence" value="ECO:0007669"/>
    <property type="project" value="TreeGrafter"/>
</dbReference>
<evidence type="ECO:0000313" key="3">
    <source>
        <dbReference type="EMBL" id="KAF2612562.1"/>
    </source>
</evidence>